<evidence type="ECO:0000256" key="1">
    <source>
        <dbReference type="ARBA" id="ARBA00004240"/>
    </source>
</evidence>
<dbReference type="SUPFAM" id="SSF48225">
    <property type="entry name" value="Seven-hairpin glycosidases"/>
    <property type="match status" value="1"/>
</dbReference>
<dbReference type="InterPro" id="IPR044674">
    <property type="entry name" value="EDEM1/2/3"/>
</dbReference>
<dbReference type="PANTHER" id="PTHR45679:SF6">
    <property type="entry name" value="ER DEGRADATION-ENHANCING ALPHA-MANNOSIDASE-LIKE PROTEIN 2"/>
    <property type="match status" value="1"/>
</dbReference>
<evidence type="ECO:0000256" key="3">
    <source>
        <dbReference type="ARBA" id="ARBA00022824"/>
    </source>
</evidence>
<dbReference type="EC" id="3.2.1.-" evidence="5"/>
<accession>A0A9R1QN29</accession>
<dbReference type="GO" id="GO:0016020">
    <property type="term" value="C:membrane"/>
    <property type="evidence" value="ECO:0007669"/>
    <property type="project" value="InterPro"/>
</dbReference>
<protein>
    <recommendedName>
        <fullName evidence="5">alpha-1,2-Mannosidase</fullName>
        <ecNumber evidence="5">3.2.1.-</ecNumber>
    </recommendedName>
</protein>
<keyword evidence="3" id="KW-0256">Endoplasmic reticulum</keyword>
<dbReference type="EMBL" id="LT934116">
    <property type="protein sequence ID" value="VAH80449.1"/>
    <property type="molecule type" value="Genomic_DNA"/>
</dbReference>
<dbReference type="InterPro" id="IPR036026">
    <property type="entry name" value="Seven-hairpin_glycosidases"/>
</dbReference>
<dbReference type="GO" id="GO:0005509">
    <property type="term" value="F:calcium ion binding"/>
    <property type="evidence" value="ECO:0007669"/>
    <property type="project" value="InterPro"/>
</dbReference>
<dbReference type="GO" id="GO:1904380">
    <property type="term" value="P:endoplasmic reticulum mannose trimming"/>
    <property type="evidence" value="ECO:0007669"/>
    <property type="project" value="InterPro"/>
</dbReference>
<dbReference type="AlphaFoldDB" id="A0A9R1QN29"/>
<dbReference type="Pfam" id="PF01532">
    <property type="entry name" value="Glyco_hydro_47"/>
    <property type="match status" value="1"/>
</dbReference>
<organism evidence="6 7">
    <name type="scientific">Triticum turgidum subsp. durum</name>
    <name type="common">Durum wheat</name>
    <name type="synonym">Triticum durum</name>
    <dbReference type="NCBI Taxonomy" id="4567"/>
    <lineage>
        <taxon>Eukaryota</taxon>
        <taxon>Viridiplantae</taxon>
        <taxon>Streptophyta</taxon>
        <taxon>Embryophyta</taxon>
        <taxon>Tracheophyta</taxon>
        <taxon>Spermatophyta</taxon>
        <taxon>Magnoliopsida</taxon>
        <taxon>Liliopsida</taxon>
        <taxon>Poales</taxon>
        <taxon>Poaceae</taxon>
        <taxon>BOP clade</taxon>
        <taxon>Pooideae</taxon>
        <taxon>Triticodae</taxon>
        <taxon>Triticeae</taxon>
        <taxon>Triticinae</taxon>
        <taxon>Triticum</taxon>
    </lineage>
</organism>
<keyword evidence="5" id="KW-0326">Glycosidase</keyword>
<keyword evidence="7" id="KW-1185">Reference proteome</keyword>
<dbReference type="Gramene" id="TRITD3Bv1G181310.7">
    <property type="protein sequence ID" value="TRITD3Bv1G181310.7"/>
    <property type="gene ID" value="TRITD3Bv1G181310"/>
</dbReference>
<dbReference type="InterPro" id="IPR012341">
    <property type="entry name" value="6hp_glycosidase-like_sf"/>
</dbReference>
<proteinExistence type="inferred from homology"/>
<dbReference type="GO" id="GO:0005975">
    <property type="term" value="P:carbohydrate metabolic process"/>
    <property type="evidence" value="ECO:0007669"/>
    <property type="project" value="InterPro"/>
</dbReference>
<dbReference type="Proteomes" id="UP000324705">
    <property type="component" value="Chromosome 3B"/>
</dbReference>
<reference evidence="6 7" key="1">
    <citation type="submission" date="2017-09" db="EMBL/GenBank/DDBJ databases">
        <authorList>
            <consortium name="International Durum Wheat Genome Sequencing Consortium (IDWGSC)"/>
            <person name="Milanesi L."/>
        </authorList>
    </citation>
    <scope>NUCLEOTIDE SEQUENCE [LARGE SCALE GENOMIC DNA]</scope>
    <source>
        <strain evidence="7">cv. Svevo</strain>
    </source>
</reference>
<dbReference type="GO" id="GO:0044322">
    <property type="term" value="C:endoplasmic reticulum quality control compartment"/>
    <property type="evidence" value="ECO:0007669"/>
    <property type="project" value="GOC"/>
</dbReference>
<comment type="subcellular location">
    <subcellularLocation>
        <location evidence="1">Endoplasmic reticulum</location>
    </subcellularLocation>
</comment>
<sequence length="162" mass="18419">MFYHAFDGYMQHAFPLDELRPLSCQGEDSLGGYALTLIDSLDTLALLGDKERFAAGVEWVGKNVRFDINKTVSVFETNIRILGGLLSAHLIASDYATGMKIESYDDQLLHLSVDLAQRLLPAFDTPTGSLLCLFVSFCNGICYVFHQYIRHWTIFHWPGWWH</sequence>
<keyword evidence="4" id="KW-0325">Glycoprotein</keyword>
<dbReference type="PANTHER" id="PTHR45679">
    <property type="entry name" value="ER DEGRADATION-ENHANCING ALPHA-MANNOSIDASE-LIKE PROTEIN 2"/>
    <property type="match status" value="1"/>
</dbReference>
<evidence type="ECO:0000256" key="5">
    <source>
        <dbReference type="RuleBase" id="RU361193"/>
    </source>
</evidence>
<dbReference type="GO" id="GO:0004571">
    <property type="term" value="F:mannosyl-oligosaccharide 1,2-alpha-mannosidase activity"/>
    <property type="evidence" value="ECO:0007669"/>
    <property type="project" value="InterPro"/>
</dbReference>
<dbReference type="Gene3D" id="1.50.10.10">
    <property type="match status" value="1"/>
</dbReference>
<name>A0A9R1QN29_TRITD</name>
<evidence type="ECO:0000256" key="2">
    <source>
        <dbReference type="ARBA" id="ARBA00007658"/>
    </source>
</evidence>
<evidence type="ECO:0000313" key="7">
    <source>
        <dbReference type="Proteomes" id="UP000324705"/>
    </source>
</evidence>
<gene>
    <name evidence="6" type="ORF">TRITD_3Bv1G181310</name>
</gene>
<keyword evidence="5" id="KW-0378">Hydrolase</keyword>
<comment type="similarity">
    <text evidence="2 5">Belongs to the glycosyl hydrolase 47 family.</text>
</comment>
<evidence type="ECO:0000256" key="4">
    <source>
        <dbReference type="ARBA" id="ARBA00023180"/>
    </source>
</evidence>
<dbReference type="InterPro" id="IPR001382">
    <property type="entry name" value="Glyco_hydro_47"/>
</dbReference>
<evidence type="ECO:0000313" key="6">
    <source>
        <dbReference type="EMBL" id="VAH80449.1"/>
    </source>
</evidence>
<dbReference type="PRINTS" id="PR00747">
    <property type="entry name" value="GLYHDRLASE47"/>
</dbReference>